<dbReference type="EMBL" id="JAVDVI010000008">
    <property type="protein sequence ID" value="MDR6968119.1"/>
    <property type="molecule type" value="Genomic_DNA"/>
</dbReference>
<reference evidence="1 2" key="1">
    <citation type="submission" date="2023-07" db="EMBL/GenBank/DDBJ databases">
        <title>Sorghum-associated microbial communities from plants grown in Nebraska, USA.</title>
        <authorList>
            <person name="Schachtman D."/>
        </authorList>
    </citation>
    <scope>NUCLEOTIDE SEQUENCE [LARGE SCALE GENOMIC DNA]</scope>
    <source>
        <strain evidence="1 2">3773</strain>
    </source>
</reference>
<proteinExistence type="predicted"/>
<dbReference type="RefSeq" id="WP_310026564.1">
    <property type="nucleotide sequence ID" value="NZ_JAVDVI010000008.1"/>
</dbReference>
<organism evidence="1 2">
    <name type="scientific">Flavobacterium arsenatis</name>
    <dbReference type="NCBI Taxonomy" id="1484332"/>
    <lineage>
        <taxon>Bacteria</taxon>
        <taxon>Pseudomonadati</taxon>
        <taxon>Bacteroidota</taxon>
        <taxon>Flavobacteriia</taxon>
        <taxon>Flavobacteriales</taxon>
        <taxon>Flavobacteriaceae</taxon>
        <taxon>Flavobacterium</taxon>
    </lineage>
</organism>
<comment type="caution">
    <text evidence="1">The sequence shown here is derived from an EMBL/GenBank/DDBJ whole genome shotgun (WGS) entry which is preliminary data.</text>
</comment>
<accession>A0ABU1TQ82</accession>
<keyword evidence="2" id="KW-1185">Reference proteome</keyword>
<name>A0ABU1TQ82_9FLAO</name>
<gene>
    <name evidence="1" type="ORF">J2X31_002134</name>
</gene>
<protein>
    <recommendedName>
        <fullName evidence="3">Lipoprotein</fullName>
    </recommendedName>
</protein>
<evidence type="ECO:0008006" key="3">
    <source>
        <dbReference type="Google" id="ProtNLM"/>
    </source>
</evidence>
<evidence type="ECO:0000313" key="1">
    <source>
        <dbReference type="EMBL" id="MDR6968119.1"/>
    </source>
</evidence>
<sequence length="124" mass="14669">MKKIFIHIVLLTFVFQSTCNFWIIISFYANRDYIAENICINRFDQIPVCKGQCFLNEKLKENQKQEQKLPNLKVKEIQLFCNIANYTYTKTPVFFQEYPKPAILPDFTLIKKLSTSIFHPPKLA</sequence>
<evidence type="ECO:0000313" key="2">
    <source>
        <dbReference type="Proteomes" id="UP001255185"/>
    </source>
</evidence>
<dbReference type="Proteomes" id="UP001255185">
    <property type="component" value="Unassembled WGS sequence"/>
</dbReference>